<name>A0A443PBP3_9MAGN</name>
<keyword evidence="1 3" id="KW-0732">Signal</keyword>
<dbReference type="SMART" id="SM00108">
    <property type="entry name" value="B_lectin"/>
    <property type="match status" value="2"/>
</dbReference>
<dbReference type="Pfam" id="PF00954">
    <property type="entry name" value="S_locus_glycop"/>
    <property type="match status" value="2"/>
</dbReference>
<dbReference type="SMART" id="SM00473">
    <property type="entry name" value="PAN_AP"/>
    <property type="match status" value="2"/>
</dbReference>
<dbReference type="EMBL" id="QPKB01000007">
    <property type="protein sequence ID" value="RWR88170.1"/>
    <property type="molecule type" value="Genomic_DNA"/>
</dbReference>
<dbReference type="GO" id="GO:0016301">
    <property type="term" value="F:kinase activity"/>
    <property type="evidence" value="ECO:0007669"/>
    <property type="project" value="UniProtKB-KW"/>
</dbReference>
<dbReference type="PANTHER" id="PTHR32444:SF63">
    <property type="entry name" value="G-TYPE LECTIN S-RECEPTOR-LIKE SERINE_THREONINE-PROTEIN KINASE RKS1"/>
    <property type="match status" value="1"/>
</dbReference>
<feature type="domain" description="Bulb-type lectin" evidence="4">
    <location>
        <begin position="24"/>
        <end position="151"/>
    </location>
</feature>
<dbReference type="Pfam" id="PF08276">
    <property type="entry name" value="PAN_2"/>
    <property type="match status" value="2"/>
</dbReference>
<feature type="domain" description="Bulb-type lectin" evidence="4">
    <location>
        <begin position="437"/>
        <end position="564"/>
    </location>
</feature>
<dbReference type="PROSITE" id="PS50927">
    <property type="entry name" value="BULB_LECTIN"/>
    <property type="match status" value="2"/>
</dbReference>
<keyword evidence="6" id="KW-0675">Receptor</keyword>
<feature type="signal peptide" evidence="3">
    <location>
        <begin position="1"/>
        <end position="23"/>
    </location>
</feature>
<dbReference type="GO" id="GO:0030246">
    <property type="term" value="F:carbohydrate binding"/>
    <property type="evidence" value="ECO:0007669"/>
    <property type="project" value="UniProtKB-KW"/>
</dbReference>
<dbReference type="FunFam" id="2.90.10.30:FF:000003">
    <property type="entry name" value="Os04g0303100 protein"/>
    <property type="match status" value="2"/>
</dbReference>
<evidence type="ECO:0000259" key="5">
    <source>
        <dbReference type="PROSITE" id="PS50948"/>
    </source>
</evidence>
<dbReference type="SUPFAM" id="SSF57414">
    <property type="entry name" value="Hairpin loop containing domain-like"/>
    <property type="match status" value="1"/>
</dbReference>
<dbReference type="SUPFAM" id="SSF51110">
    <property type="entry name" value="alpha-D-mannose-specific plant lectins"/>
    <property type="match status" value="2"/>
</dbReference>
<keyword evidence="6" id="KW-0418">Kinase</keyword>
<evidence type="ECO:0000313" key="7">
    <source>
        <dbReference type="Proteomes" id="UP000283530"/>
    </source>
</evidence>
<dbReference type="FunFam" id="2.90.10.10:FF:000001">
    <property type="entry name" value="G-type lectin S-receptor-like serine/threonine-protein kinase"/>
    <property type="match status" value="2"/>
</dbReference>
<dbReference type="GO" id="GO:0048544">
    <property type="term" value="P:recognition of pollen"/>
    <property type="evidence" value="ECO:0007669"/>
    <property type="project" value="InterPro"/>
</dbReference>
<dbReference type="InterPro" id="IPR003609">
    <property type="entry name" value="Pan_app"/>
</dbReference>
<evidence type="ECO:0000256" key="2">
    <source>
        <dbReference type="ARBA" id="ARBA00023157"/>
    </source>
</evidence>
<feature type="chain" id="PRO_5019583595" evidence="3">
    <location>
        <begin position="24"/>
        <end position="793"/>
    </location>
</feature>
<protein>
    <submittedName>
        <fullName evidence="6">G-type lectin S-receptor-like serine/threonine-protein kinase RKS1</fullName>
    </submittedName>
</protein>
<dbReference type="CDD" id="cd00028">
    <property type="entry name" value="B_lectin"/>
    <property type="match status" value="2"/>
</dbReference>
<dbReference type="InterPro" id="IPR001480">
    <property type="entry name" value="Bulb-type_lectin_dom"/>
</dbReference>
<proteinExistence type="predicted"/>
<keyword evidence="2" id="KW-1015">Disulfide bond</keyword>
<evidence type="ECO:0000256" key="3">
    <source>
        <dbReference type="SAM" id="SignalP"/>
    </source>
</evidence>
<feature type="domain" description="Apple" evidence="5">
    <location>
        <begin position="339"/>
        <end position="421"/>
    </location>
</feature>
<organism evidence="6 7">
    <name type="scientific">Cinnamomum micranthum f. kanehirae</name>
    <dbReference type="NCBI Taxonomy" id="337451"/>
    <lineage>
        <taxon>Eukaryota</taxon>
        <taxon>Viridiplantae</taxon>
        <taxon>Streptophyta</taxon>
        <taxon>Embryophyta</taxon>
        <taxon>Tracheophyta</taxon>
        <taxon>Spermatophyta</taxon>
        <taxon>Magnoliopsida</taxon>
        <taxon>Magnoliidae</taxon>
        <taxon>Laurales</taxon>
        <taxon>Lauraceae</taxon>
        <taxon>Cinnamomum</taxon>
    </lineage>
</organism>
<dbReference type="Gene3D" id="2.90.10.10">
    <property type="entry name" value="Bulb-type lectin domain"/>
    <property type="match status" value="2"/>
</dbReference>
<evidence type="ECO:0000313" key="6">
    <source>
        <dbReference type="EMBL" id="RWR88170.1"/>
    </source>
</evidence>
<dbReference type="PANTHER" id="PTHR32444">
    <property type="entry name" value="BULB-TYPE LECTIN DOMAIN-CONTAINING PROTEIN"/>
    <property type="match status" value="1"/>
</dbReference>
<dbReference type="InterPro" id="IPR036426">
    <property type="entry name" value="Bulb-type_lectin_dom_sf"/>
</dbReference>
<dbReference type="CDD" id="cd01098">
    <property type="entry name" value="PAN_AP_plant"/>
    <property type="match status" value="2"/>
</dbReference>
<dbReference type="Pfam" id="PF01453">
    <property type="entry name" value="B_lectin"/>
    <property type="match status" value="2"/>
</dbReference>
<dbReference type="InterPro" id="IPR000858">
    <property type="entry name" value="S_locus_glycoprot_dom"/>
</dbReference>
<dbReference type="AlphaFoldDB" id="A0A443PBP3"/>
<comment type="caution">
    <text evidence="6">The sequence shown here is derived from an EMBL/GenBank/DDBJ whole genome shotgun (WGS) entry which is preliminary data.</text>
</comment>
<dbReference type="Proteomes" id="UP000283530">
    <property type="component" value="Unassembled WGS sequence"/>
</dbReference>
<reference evidence="6 7" key="1">
    <citation type="journal article" date="2019" name="Nat. Plants">
        <title>Stout camphor tree genome fills gaps in understanding of flowering plant genome evolution.</title>
        <authorList>
            <person name="Chaw S.M."/>
            <person name="Liu Y.C."/>
            <person name="Wu Y.W."/>
            <person name="Wang H.Y."/>
            <person name="Lin C.I."/>
            <person name="Wu C.S."/>
            <person name="Ke H.M."/>
            <person name="Chang L.Y."/>
            <person name="Hsu C.Y."/>
            <person name="Yang H.T."/>
            <person name="Sudianto E."/>
            <person name="Hsu M.H."/>
            <person name="Wu K.P."/>
            <person name="Wang L.N."/>
            <person name="Leebens-Mack J.H."/>
            <person name="Tsai I.J."/>
        </authorList>
    </citation>
    <scope>NUCLEOTIDE SEQUENCE [LARGE SCALE GENOMIC DNA]</scope>
    <source>
        <strain evidence="7">cv. Chaw 1501</strain>
        <tissue evidence="6">Young leaves</tissue>
    </source>
</reference>
<keyword evidence="6" id="KW-0430">Lectin</keyword>
<feature type="domain" description="Apple" evidence="5">
    <location>
        <begin position="705"/>
        <end position="787"/>
    </location>
</feature>
<dbReference type="PROSITE" id="PS50948">
    <property type="entry name" value="PAN"/>
    <property type="match status" value="2"/>
</dbReference>
<evidence type="ECO:0000259" key="4">
    <source>
        <dbReference type="PROSITE" id="PS50927"/>
    </source>
</evidence>
<dbReference type="OrthoDB" id="1933550at2759"/>
<sequence length="793" mass="88687">MACHQNFQYLLIAALIFFPLCSSKDTITPIQSVRDGETLVSAGKNFALGFFSPVNSKNRYIGIWFNNIPNKTVVWVANRENPVRDSSGILTINAGNLELVGDGGYNSNTTPILWSTNVSNLVPKLSNATLMDSGNLILRDDHHNILWQSFDHPTNTLLPNMKLGLDRRTGLNRFLTSWRSIEDPAPGEFSFGLDPHGMPQFSVRKGSDPIWRQTWNGQRLISMRVNNPMISGYTYVSNDVEIYFKFTINDISIMEMAILNVLGVLQRLRWTSKKPQWDVIWAAPQDRCDRYANCGAYGSCDSNRVAECSCLKGFEPKMPRDWNSRDWSDGCMRRRTLDCAGQGDGFFKFERLKLPDTSRSRVEPTWSLNKCKEECLKNCSCTAYASANVSGEGDGCVLWYGNLTDVKVYSDQGQDLYTRVAASELAALIFIPSCTSKDTITPIQSIRDGETLVSAGENFVLGFFGPPNSKYRYIGIWFNEIPNQTVVWVANRENPVSDSSGILTINAGNLVLVGEVGYNTTSTTTTLWSTNISTVSNYSSARLMDSGNLVLTDDHERVLWQSFDYPTNTYLPRMKMGLDRRTGLNRVLTSWKSTDDPANGEFSFGLDPRGVPNSNDNSTMSRAVLDDSGVFQRLVWSNENRRWNVIWVDVRDRCDRYGNCGAYGSCNADHLAECSCLRGFEPKTPTDWNSRNWSDGCVRLRPLDCSGKGDGFFKVASVKVPDTSRARLEPSLNLKGCEEECLKNCSCTAYTSASIREGGSGCVIWYGELIDIKVYADEGQDLYIRLPASELGK</sequence>
<keyword evidence="6" id="KW-0808">Transferase</keyword>
<keyword evidence="7" id="KW-1185">Reference proteome</keyword>
<accession>A0A443PBP3</accession>
<evidence type="ECO:0000256" key="1">
    <source>
        <dbReference type="ARBA" id="ARBA00022729"/>
    </source>
</evidence>
<gene>
    <name evidence="6" type="ORF">CKAN_01715900</name>
</gene>